<name>A0ABR9N5Z1_9MICO</name>
<dbReference type="RefSeq" id="WP_192865347.1">
    <property type="nucleotide sequence ID" value="NZ_JADAQT010000111.1"/>
</dbReference>
<sequence length="310" mass="32006">MDDGWSGTAVPGAADGSGGAAWASRVDRHDLMFAEITEELVVAARLGDGDLVLDVGCGAGATALAAARRVGSGSVVGADISAPLLAVAAERARDAGAANVRFENADVQVHRLPAAGFDVVLSRFGMTFPEDPGRAWANVARTLRPGGRLAFSCFHDLASSEYLVLLRSAVATVLGDRDVPELDGPDESGPAFLAEPDGIRGFLAAAGFADVEVVDSAATFWMGHEPDDAAEFVLGMVPARALLETLTPGERSAVRTALTALLSSRASADGVRLGAGTWTVTARHAEHDHGSDFVATTSRLRSAAAGRWTT</sequence>
<dbReference type="EMBL" id="JADAQT010000111">
    <property type="protein sequence ID" value="MBE1878785.1"/>
    <property type="molecule type" value="Genomic_DNA"/>
</dbReference>
<keyword evidence="1 5" id="KW-0489">Methyltransferase</keyword>
<dbReference type="SUPFAM" id="SSF53335">
    <property type="entry name" value="S-adenosyl-L-methionine-dependent methyltransferases"/>
    <property type="match status" value="1"/>
</dbReference>
<dbReference type="GO" id="GO:0032259">
    <property type="term" value="P:methylation"/>
    <property type="evidence" value="ECO:0007669"/>
    <property type="project" value="UniProtKB-KW"/>
</dbReference>
<evidence type="ECO:0000259" key="4">
    <source>
        <dbReference type="Pfam" id="PF13649"/>
    </source>
</evidence>
<evidence type="ECO:0000313" key="5">
    <source>
        <dbReference type="EMBL" id="MBE1878785.1"/>
    </source>
</evidence>
<evidence type="ECO:0000256" key="1">
    <source>
        <dbReference type="ARBA" id="ARBA00022603"/>
    </source>
</evidence>
<proteinExistence type="predicted"/>
<keyword evidence="2" id="KW-0808">Transferase</keyword>
<evidence type="ECO:0000313" key="6">
    <source>
        <dbReference type="Proteomes" id="UP000625527"/>
    </source>
</evidence>
<evidence type="ECO:0000256" key="3">
    <source>
        <dbReference type="SAM" id="MobiDB-lite"/>
    </source>
</evidence>
<organism evidence="5 6">
    <name type="scientific">Myceligenerans pegani</name>
    <dbReference type="NCBI Taxonomy" id="2776917"/>
    <lineage>
        <taxon>Bacteria</taxon>
        <taxon>Bacillati</taxon>
        <taxon>Actinomycetota</taxon>
        <taxon>Actinomycetes</taxon>
        <taxon>Micrococcales</taxon>
        <taxon>Promicromonosporaceae</taxon>
        <taxon>Myceligenerans</taxon>
    </lineage>
</organism>
<dbReference type="InterPro" id="IPR041698">
    <property type="entry name" value="Methyltransf_25"/>
</dbReference>
<comment type="caution">
    <text evidence="5">The sequence shown here is derived from an EMBL/GenBank/DDBJ whole genome shotgun (WGS) entry which is preliminary data.</text>
</comment>
<evidence type="ECO:0000256" key="2">
    <source>
        <dbReference type="ARBA" id="ARBA00022679"/>
    </source>
</evidence>
<accession>A0ABR9N5Z1</accession>
<gene>
    <name evidence="5" type="ORF">IHE71_24115</name>
</gene>
<feature type="region of interest" description="Disordered" evidence="3">
    <location>
        <begin position="1"/>
        <end position="20"/>
    </location>
</feature>
<dbReference type="CDD" id="cd02440">
    <property type="entry name" value="AdoMet_MTases"/>
    <property type="match status" value="1"/>
</dbReference>
<dbReference type="PANTHER" id="PTHR43861:SF1">
    <property type="entry name" value="TRANS-ACONITATE 2-METHYLTRANSFERASE"/>
    <property type="match status" value="1"/>
</dbReference>
<protein>
    <submittedName>
        <fullName evidence="5">Methyltransferase domain-containing protein</fullName>
    </submittedName>
</protein>
<dbReference type="Gene3D" id="3.40.50.150">
    <property type="entry name" value="Vaccinia Virus protein VP39"/>
    <property type="match status" value="1"/>
</dbReference>
<dbReference type="Pfam" id="PF13649">
    <property type="entry name" value="Methyltransf_25"/>
    <property type="match status" value="1"/>
</dbReference>
<feature type="domain" description="Methyltransferase" evidence="4">
    <location>
        <begin position="52"/>
        <end position="147"/>
    </location>
</feature>
<dbReference type="Proteomes" id="UP000625527">
    <property type="component" value="Unassembled WGS sequence"/>
</dbReference>
<reference evidence="5 6" key="1">
    <citation type="submission" date="2020-10" db="EMBL/GenBank/DDBJ databases">
        <title>Myceligenerans pegani sp. nov., an endophytic actinomycete isolated from Peganum harmala L. in Xinjiang, China.</title>
        <authorList>
            <person name="Xin L."/>
        </authorList>
    </citation>
    <scope>NUCLEOTIDE SEQUENCE [LARGE SCALE GENOMIC DNA]</scope>
    <source>
        <strain evidence="5 6">TRM65318</strain>
    </source>
</reference>
<dbReference type="GO" id="GO:0008168">
    <property type="term" value="F:methyltransferase activity"/>
    <property type="evidence" value="ECO:0007669"/>
    <property type="project" value="UniProtKB-KW"/>
</dbReference>
<keyword evidence="6" id="KW-1185">Reference proteome</keyword>
<dbReference type="InterPro" id="IPR029063">
    <property type="entry name" value="SAM-dependent_MTases_sf"/>
</dbReference>
<dbReference type="PANTHER" id="PTHR43861">
    <property type="entry name" value="TRANS-ACONITATE 2-METHYLTRANSFERASE-RELATED"/>
    <property type="match status" value="1"/>
</dbReference>